<feature type="domain" description="DUF8039" evidence="2">
    <location>
        <begin position="212"/>
        <end position="283"/>
    </location>
</feature>
<evidence type="ECO:0000259" key="2">
    <source>
        <dbReference type="Pfam" id="PF26133"/>
    </source>
</evidence>
<feature type="compositionally biased region" description="Low complexity" evidence="1">
    <location>
        <begin position="321"/>
        <end position="335"/>
    </location>
</feature>
<proteinExistence type="predicted"/>
<comment type="caution">
    <text evidence="3">The sequence shown here is derived from an EMBL/GenBank/DDBJ whole genome shotgun (WGS) entry which is preliminary data.</text>
</comment>
<dbReference type="InterPro" id="IPR058352">
    <property type="entry name" value="DUF8039"/>
</dbReference>
<keyword evidence="4" id="KW-1185">Reference proteome</keyword>
<feature type="region of interest" description="Disordered" evidence="1">
    <location>
        <begin position="319"/>
        <end position="347"/>
    </location>
</feature>
<evidence type="ECO:0000313" key="4">
    <source>
        <dbReference type="Proteomes" id="UP001231189"/>
    </source>
</evidence>
<accession>A0AAD8SNW7</accession>
<evidence type="ECO:0000313" key="3">
    <source>
        <dbReference type="EMBL" id="KAK1660678.1"/>
    </source>
</evidence>
<dbReference type="Pfam" id="PF26133">
    <property type="entry name" value="DUF8039"/>
    <property type="match status" value="1"/>
</dbReference>
<organism evidence="3 4">
    <name type="scientific">Lolium multiflorum</name>
    <name type="common">Italian ryegrass</name>
    <name type="synonym">Lolium perenne subsp. multiflorum</name>
    <dbReference type="NCBI Taxonomy" id="4521"/>
    <lineage>
        <taxon>Eukaryota</taxon>
        <taxon>Viridiplantae</taxon>
        <taxon>Streptophyta</taxon>
        <taxon>Embryophyta</taxon>
        <taxon>Tracheophyta</taxon>
        <taxon>Spermatophyta</taxon>
        <taxon>Magnoliopsida</taxon>
        <taxon>Liliopsida</taxon>
        <taxon>Poales</taxon>
        <taxon>Poaceae</taxon>
        <taxon>BOP clade</taxon>
        <taxon>Pooideae</taxon>
        <taxon>Poodae</taxon>
        <taxon>Poeae</taxon>
        <taxon>Poeae Chloroplast Group 2 (Poeae type)</taxon>
        <taxon>Loliodinae</taxon>
        <taxon>Loliinae</taxon>
        <taxon>Lolium</taxon>
    </lineage>
</organism>
<dbReference type="AlphaFoldDB" id="A0AAD8SNW7"/>
<dbReference type="PANTHER" id="PTHR33018:SF34">
    <property type="entry name" value="OS02G0472350 PROTEIN"/>
    <property type="match status" value="1"/>
</dbReference>
<dbReference type="Proteomes" id="UP001231189">
    <property type="component" value="Unassembled WGS sequence"/>
</dbReference>
<evidence type="ECO:0000256" key="1">
    <source>
        <dbReference type="SAM" id="MobiDB-lite"/>
    </source>
</evidence>
<dbReference type="EMBL" id="JAUUTY010000003">
    <property type="protein sequence ID" value="KAK1660678.1"/>
    <property type="molecule type" value="Genomic_DNA"/>
</dbReference>
<protein>
    <recommendedName>
        <fullName evidence="2">DUF8039 domain-containing protein</fullName>
    </recommendedName>
</protein>
<sequence length="347" mass="37314">MLRADRSRKAVAADSDASRLALIFSLAAAFPRFSRVTHNAEVEAHIFGIIADDIPYVAAEEDEEEDVSSYLNLDGDGEGRQQGDDEGTGTVDGGEPSTNSSGDVEKQLATTCGEPSAGSSKKSVKTKRGKTKTLKQGVTYNIDVICSATGRPLEPEAHYTKFINQCGVVVRDSVPITVRNGISEGTCGSAGTKRNPRRVPGHFILPPESENSMKRPSGSALPCLPGALHHNNPIQDGYARVTVEDIVQGFEDLKIDYATPEGERRLGDVKRQLILWKKKFIKFRRGAKANKSTLRGGGGHLHLLHVSRRRPRIHGLCLRHPAGATPPAASAGGSRPNPPPANGQLDY</sequence>
<reference evidence="3" key="1">
    <citation type="submission" date="2023-07" db="EMBL/GenBank/DDBJ databases">
        <title>A chromosome-level genome assembly of Lolium multiflorum.</title>
        <authorList>
            <person name="Chen Y."/>
            <person name="Copetti D."/>
            <person name="Kolliker R."/>
            <person name="Studer B."/>
        </authorList>
    </citation>
    <scope>NUCLEOTIDE SEQUENCE</scope>
    <source>
        <strain evidence="3">02402/16</strain>
        <tissue evidence="3">Leaf</tissue>
    </source>
</reference>
<gene>
    <name evidence="3" type="ORF">QYE76_048837</name>
</gene>
<feature type="region of interest" description="Disordered" evidence="1">
    <location>
        <begin position="65"/>
        <end position="130"/>
    </location>
</feature>
<name>A0AAD8SNW7_LOLMU</name>
<dbReference type="PANTHER" id="PTHR33018">
    <property type="entry name" value="OS10G0338966 PROTEIN-RELATED"/>
    <property type="match status" value="1"/>
</dbReference>